<dbReference type="GO" id="GO:0005840">
    <property type="term" value="C:ribosome"/>
    <property type="evidence" value="ECO:0007669"/>
    <property type="project" value="UniProtKB-KW"/>
</dbReference>
<dbReference type="Proteomes" id="UP001488838">
    <property type="component" value="Unassembled WGS sequence"/>
</dbReference>
<comment type="caution">
    <text evidence="4">The sequence shown here is derived from an EMBL/GenBank/DDBJ whole genome shotgun (WGS) entry which is preliminary data.</text>
</comment>
<dbReference type="SUPFAM" id="SSF55282">
    <property type="entry name" value="RL5-like"/>
    <property type="match status" value="1"/>
</dbReference>
<evidence type="ECO:0000313" key="4">
    <source>
        <dbReference type="EMBL" id="KAK7829602.1"/>
    </source>
</evidence>
<evidence type="ECO:0000313" key="5">
    <source>
        <dbReference type="Proteomes" id="UP001488838"/>
    </source>
</evidence>
<dbReference type="InterPro" id="IPR022803">
    <property type="entry name" value="Ribosomal_uL5_dom_sf"/>
</dbReference>
<keyword evidence="5" id="KW-1185">Reference proteome</keyword>
<dbReference type="Gene3D" id="3.30.1440.10">
    <property type="match status" value="1"/>
</dbReference>
<keyword evidence="3" id="KW-0687">Ribonucleoprotein</keyword>
<organism evidence="4 5">
    <name type="scientific">Myodes glareolus</name>
    <name type="common">Bank vole</name>
    <name type="synonym">Clethrionomys glareolus</name>
    <dbReference type="NCBI Taxonomy" id="447135"/>
    <lineage>
        <taxon>Eukaryota</taxon>
        <taxon>Metazoa</taxon>
        <taxon>Chordata</taxon>
        <taxon>Craniata</taxon>
        <taxon>Vertebrata</taxon>
        <taxon>Euteleostomi</taxon>
        <taxon>Mammalia</taxon>
        <taxon>Eutheria</taxon>
        <taxon>Euarchontoglires</taxon>
        <taxon>Glires</taxon>
        <taxon>Rodentia</taxon>
        <taxon>Myomorpha</taxon>
        <taxon>Muroidea</taxon>
        <taxon>Cricetidae</taxon>
        <taxon>Arvicolinae</taxon>
        <taxon>Myodes</taxon>
    </lineage>
</organism>
<dbReference type="EMBL" id="JBBHLL010000020">
    <property type="protein sequence ID" value="KAK7829602.1"/>
    <property type="molecule type" value="Genomic_DNA"/>
</dbReference>
<sequence length="101" mass="11161">MACSARPISVGAEGRARRTQAAKVLEQLTSQTPVFSKVRYIVMSFGIRENEQIAVCHTVSGAKAEGIREEGLKVRECELWKNNFSNMGNFGFEIKNTLIGP</sequence>
<gene>
    <name evidence="4" type="ORF">U0070_013288</name>
</gene>
<keyword evidence="2" id="KW-0689">Ribosomal protein</keyword>
<evidence type="ECO:0000256" key="3">
    <source>
        <dbReference type="ARBA" id="ARBA00023274"/>
    </source>
</evidence>
<name>A0AAW0JSS4_MYOGA</name>
<dbReference type="PANTHER" id="PTHR11994">
    <property type="entry name" value="60S RIBOSOMAL PROTEIN L11-RELATED"/>
    <property type="match status" value="1"/>
</dbReference>
<evidence type="ECO:0000256" key="1">
    <source>
        <dbReference type="ARBA" id="ARBA00008553"/>
    </source>
</evidence>
<dbReference type="GO" id="GO:0003735">
    <property type="term" value="F:structural constituent of ribosome"/>
    <property type="evidence" value="ECO:0007669"/>
    <property type="project" value="InterPro"/>
</dbReference>
<reference evidence="4 5" key="1">
    <citation type="journal article" date="2023" name="bioRxiv">
        <title>Conserved and derived expression patterns and positive selection on dental genes reveal complex evolutionary context of ever-growing rodent molars.</title>
        <authorList>
            <person name="Calamari Z.T."/>
            <person name="Song A."/>
            <person name="Cohen E."/>
            <person name="Akter M."/>
            <person name="Roy R.D."/>
            <person name="Hallikas O."/>
            <person name="Christensen M.M."/>
            <person name="Li P."/>
            <person name="Marangoni P."/>
            <person name="Jernvall J."/>
            <person name="Klein O.D."/>
        </authorList>
    </citation>
    <scope>NUCLEOTIDE SEQUENCE [LARGE SCALE GENOMIC DNA]</scope>
    <source>
        <strain evidence="4">V071</strain>
    </source>
</reference>
<dbReference type="AlphaFoldDB" id="A0AAW0JSS4"/>
<evidence type="ECO:0000256" key="2">
    <source>
        <dbReference type="ARBA" id="ARBA00022980"/>
    </source>
</evidence>
<dbReference type="GO" id="GO:0006412">
    <property type="term" value="P:translation"/>
    <property type="evidence" value="ECO:0007669"/>
    <property type="project" value="InterPro"/>
</dbReference>
<accession>A0AAW0JSS4</accession>
<dbReference type="GO" id="GO:1990904">
    <property type="term" value="C:ribonucleoprotein complex"/>
    <property type="evidence" value="ECO:0007669"/>
    <property type="project" value="UniProtKB-KW"/>
</dbReference>
<comment type="similarity">
    <text evidence="1">Belongs to the universal ribosomal protein uL5 family.</text>
</comment>
<protein>
    <submittedName>
        <fullName evidence="4">Uncharacterized protein</fullName>
    </submittedName>
</protein>
<dbReference type="InterPro" id="IPR002132">
    <property type="entry name" value="Ribosomal_uL5"/>
</dbReference>
<proteinExistence type="inferred from homology"/>